<proteinExistence type="predicted"/>
<reference evidence="1 2" key="1">
    <citation type="submission" date="2016-03" db="EMBL/GenBank/DDBJ databases">
        <title>EvidentialGene: Evidence-directed Construction of Genes on Genomes.</title>
        <authorList>
            <person name="Gilbert D.G."/>
            <person name="Choi J.-H."/>
            <person name="Mockaitis K."/>
            <person name="Colbourne J."/>
            <person name="Pfrender M."/>
        </authorList>
    </citation>
    <scope>NUCLEOTIDE SEQUENCE [LARGE SCALE GENOMIC DNA]</scope>
    <source>
        <strain evidence="1 2">Xinb3</strain>
        <tissue evidence="1">Complete organism</tissue>
    </source>
</reference>
<keyword evidence="2" id="KW-1185">Reference proteome</keyword>
<evidence type="ECO:0000313" key="1">
    <source>
        <dbReference type="EMBL" id="KZS20415.1"/>
    </source>
</evidence>
<dbReference type="EMBL" id="LRGB01000190">
    <property type="protein sequence ID" value="KZS20415.1"/>
    <property type="molecule type" value="Genomic_DNA"/>
</dbReference>
<organism evidence="1 2">
    <name type="scientific">Daphnia magna</name>
    <dbReference type="NCBI Taxonomy" id="35525"/>
    <lineage>
        <taxon>Eukaryota</taxon>
        <taxon>Metazoa</taxon>
        <taxon>Ecdysozoa</taxon>
        <taxon>Arthropoda</taxon>
        <taxon>Crustacea</taxon>
        <taxon>Branchiopoda</taxon>
        <taxon>Diplostraca</taxon>
        <taxon>Cladocera</taxon>
        <taxon>Anomopoda</taxon>
        <taxon>Daphniidae</taxon>
        <taxon>Daphnia</taxon>
    </lineage>
</organism>
<protein>
    <submittedName>
        <fullName evidence="1">Uncharacterized protein</fullName>
    </submittedName>
</protein>
<evidence type="ECO:0000313" key="2">
    <source>
        <dbReference type="Proteomes" id="UP000076858"/>
    </source>
</evidence>
<accession>A0A162RD34</accession>
<sequence>MSEKLLLPSVTIPFFSFSSLSINSPLFTYWPFCYDYSMTMTSLLLQITQDQGMGGGGSMLRNRKDLKIAFDVYPLVFVCIRNTLRRQLLSVCAEIG</sequence>
<dbReference type="AlphaFoldDB" id="A0A162RD34"/>
<comment type="caution">
    <text evidence="1">The sequence shown here is derived from an EMBL/GenBank/DDBJ whole genome shotgun (WGS) entry which is preliminary data.</text>
</comment>
<gene>
    <name evidence="1" type="ORF">APZ42_012827</name>
</gene>
<dbReference type="Proteomes" id="UP000076858">
    <property type="component" value="Unassembled WGS sequence"/>
</dbReference>
<name>A0A162RD34_9CRUS</name>